<evidence type="ECO:0000313" key="2">
    <source>
        <dbReference type="Proteomes" id="UP000263377"/>
    </source>
</evidence>
<keyword evidence="2" id="KW-1185">Reference proteome</keyword>
<dbReference type="Proteomes" id="UP000263377">
    <property type="component" value="Unassembled WGS sequence"/>
</dbReference>
<gene>
    <name evidence="1" type="ORF">DR950_17930</name>
</gene>
<dbReference type="RefSeq" id="WP_117487621.1">
    <property type="nucleotide sequence ID" value="NZ_QVIG01000001.1"/>
</dbReference>
<name>A0A372ZU60_9ACTN</name>
<comment type="caution">
    <text evidence="1">The sequence shown here is derived from an EMBL/GenBank/DDBJ whole genome shotgun (WGS) entry which is preliminary data.</text>
</comment>
<organism evidence="1 2">
    <name type="scientific">Kitasatospora xanthocidica</name>
    <dbReference type="NCBI Taxonomy" id="83382"/>
    <lineage>
        <taxon>Bacteria</taxon>
        <taxon>Bacillati</taxon>
        <taxon>Actinomycetota</taxon>
        <taxon>Actinomycetes</taxon>
        <taxon>Kitasatosporales</taxon>
        <taxon>Streptomycetaceae</taxon>
        <taxon>Kitasatospora</taxon>
    </lineage>
</organism>
<accession>A0A372ZU60</accession>
<reference evidence="1 2" key="1">
    <citation type="submission" date="2018-08" db="EMBL/GenBank/DDBJ databases">
        <title>Diversity &amp; Physiological Properties of Lignin-Decomposing Actinobacteria from Soil.</title>
        <authorList>
            <person name="Roh S.G."/>
            <person name="Kim S.B."/>
        </authorList>
    </citation>
    <scope>NUCLEOTIDE SEQUENCE [LARGE SCALE GENOMIC DNA]</scope>
    <source>
        <strain evidence="1 2">MMS17-GH009</strain>
    </source>
</reference>
<evidence type="ECO:0000313" key="1">
    <source>
        <dbReference type="EMBL" id="RGD59423.1"/>
    </source>
</evidence>
<proteinExistence type="predicted"/>
<dbReference type="AlphaFoldDB" id="A0A372ZU60"/>
<sequence>MVDAKWRGIDLARAYLTRDRVRVAACLEGLDTERLECVLGLLAFSYDDLLGDLGEPFMKVSDLDKVAAVAPLETELATTTAVHRVAAKEVGFAQAMTDLGLVDRIHALSICSVVMLLGAFGHAGAVAHLDEEAATCERMGYLRPYTLT</sequence>
<protein>
    <submittedName>
        <fullName evidence="1">Uncharacterized protein</fullName>
    </submittedName>
</protein>
<dbReference type="EMBL" id="QVIG01000001">
    <property type="protein sequence ID" value="RGD59423.1"/>
    <property type="molecule type" value="Genomic_DNA"/>
</dbReference>